<gene>
    <name evidence="1" type="ORF">RAT170B_1149</name>
</gene>
<protein>
    <submittedName>
        <fullName evidence="1">Uncharacterized protein</fullName>
    </submittedName>
</protein>
<dbReference type="PATRIC" id="fig|1268837.3.peg.1354"/>
<dbReference type="EMBL" id="LAOQ01000004">
    <property type="protein sequence ID" value="KJW04341.1"/>
    <property type="molecule type" value="Genomic_DNA"/>
</dbReference>
<reference evidence="1 2" key="1">
    <citation type="submission" date="2015-01" db="EMBL/GenBank/DDBJ databases">
        <title>Genome Sequencing of Rickettsiales /home/snadendla/prok_pipe/test/illegal_ec_num.txt.</title>
        <authorList>
            <person name="Daugherty S.C."/>
            <person name="Su Q."/>
            <person name="Abolude K."/>
            <person name="Beier-Sexton M."/>
            <person name="Carlyon J.A."/>
            <person name="Carter R."/>
            <person name="Day N.P."/>
            <person name="Dumler S.J."/>
            <person name="Dyachenko V."/>
            <person name="Godinez A."/>
            <person name="Kurtti T.J."/>
            <person name="Lichay M."/>
            <person name="Mullins K.E."/>
            <person name="Ott S."/>
            <person name="Pappas-Brown V."/>
            <person name="Paris D.H."/>
            <person name="Patel P."/>
            <person name="Richards A.L."/>
            <person name="Sadzewicz L."/>
            <person name="Sears K."/>
            <person name="Seidman D."/>
            <person name="Sengamalay N."/>
            <person name="Stenos J."/>
            <person name="Tallon L.J."/>
            <person name="Vincent G."/>
            <person name="Fraser C.M."/>
            <person name="Munderloh U."/>
            <person name="Dunning-Hotopp J.C."/>
        </authorList>
    </citation>
    <scope>NUCLEOTIDE SEQUENCE [LARGE SCALE GENOMIC DNA]</scope>
    <source>
        <strain evidence="1 2">T170-B</strain>
    </source>
</reference>
<evidence type="ECO:0000313" key="1">
    <source>
        <dbReference type="EMBL" id="KJW04341.1"/>
    </source>
</evidence>
<comment type="caution">
    <text evidence="1">The sequence shown here is derived from an EMBL/GenBank/DDBJ whole genome shotgun (WGS) entry which is preliminary data.</text>
</comment>
<organism evidence="1 2">
    <name type="scientific">Rickettsia argasii T170-B</name>
    <dbReference type="NCBI Taxonomy" id="1268837"/>
    <lineage>
        <taxon>Bacteria</taxon>
        <taxon>Pseudomonadati</taxon>
        <taxon>Pseudomonadota</taxon>
        <taxon>Alphaproteobacteria</taxon>
        <taxon>Rickettsiales</taxon>
        <taxon>Rickettsiaceae</taxon>
        <taxon>Rickettsieae</taxon>
        <taxon>Rickettsia</taxon>
        <taxon>spotted fever group</taxon>
    </lineage>
</organism>
<dbReference type="AlphaFoldDB" id="A0A0F3REB1"/>
<name>A0A0F3REB1_9RICK</name>
<proteinExistence type="predicted"/>
<sequence length="53" mass="6196">MADIKVRKHPIINNLKQESKTPVVNEQSDILEELKNLKKFNNLLAIKQKHCRS</sequence>
<evidence type="ECO:0000313" key="2">
    <source>
        <dbReference type="Proteomes" id="UP000033736"/>
    </source>
</evidence>
<dbReference type="Proteomes" id="UP000033736">
    <property type="component" value="Unassembled WGS sequence"/>
</dbReference>
<keyword evidence="2" id="KW-1185">Reference proteome</keyword>
<accession>A0A0F3REB1</accession>